<feature type="transmembrane region" description="Helical" evidence="5">
    <location>
        <begin position="20"/>
        <end position="37"/>
    </location>
</feature>
<keyword evidence="5" id="KW-1133">Transmembrane helix</keyword>
<keyword evidence="7" id="KW-1185">Reference proteome</keyword>
<dbReference type="InterPro" id="IPR008733">
    <property type="entry name" value="PEX11"/>
</dbReference>
<proteinExistence type="predicted"/>
<gene>
    <name evidence="6" type="ORF">PHISCL_05011</name>
</gene>
<dbReference type="EMBL" id="MVGC01000157">
    <property type="protein sequence ID" value="RJE22667.1"/>
    <property type="molecule type" value="Genomic_DNA"/>
</dbReference>
<feature type="region of interest" description="Disordered" evidence="4">
    <location>
        <begin position="42"/>
        <end position="67"/>
    </location>
</feature>
<dbReference type="AlphaFoldDB" id="A0A3A2ZMQ1"/>
<comment type="subcellular location">
    <subcellularLocation>
        <location evidence="3">Peroxisome membrane</location>
    </subcellularLocation>
</comment>
<name>A0A3A2ZMQ1_9EURO</name>
<evidence type="ECO:0000256" key="5">
    <source>
        <dbReference type="SAM" id="Phobius"/>
    </source>
</evidence>
<accession>A0A3A2ZMQ1</accession>
<evidence type="ECO:0000313" key="6">
    <source>
        <dbReference type="EMBL" id="RJE22667.1"/>
    </source>
</evidence>
<sequence length="122" mass="13742">MSIWIVPWYTPVLLEANKFWFYALCISIFTTVWELIFGSTAQNESEKDNSDIDRREEMVERPSSKPSSVTAPLVKLLVIDGCDIFLPGSLLGWIPVRDLGVGMAMVVSTVMASLDIWEEAQK</sequence>
<dbReference type="Pfam" id="PF05648">
    <property type="entry name" value="PEX11"/>
    <property type="match status" value="1"/>
</dbReference>
<evidence type="ECO:0000256" key="1">
    <source>
        <dbReference type="ARBA" id="ARBA00023136"/>
    </source>
</evidence>
<dbReference type="GO" id="GO:0016559">
    <property type="term" value="P:peroxisome fission"/>
    <property type="evidence" value="ECO:0007669"/>
    <property type="project" value="InterPro"/>
</dbReference>
<evidence type="ECO:0000256" key="4">
    <source>
        <dbReference type="SAM" id="MobiDB-lite"/>
    </source>
</evidence>
<evidence type="ECO:0000313" key="7">
    <source>
        <dbReference type="Proteomes" id="UP000266188"/>
    </source>
</evidence>
<protein>
    <submittedName>
        <fullName evidence="6">PEX11 domain protein</fullName>
    </submittedName>
</protein>
<evidence type="ECO:0000256" key="3">
    <source>
        <dbReference type="ARBA" id="ARBA00046271"/>
    </source>
</evidence>
<organism evidence="6 7">
    <name type="scientific">Aspergillus sclerotialis</name>
    <dbReference type="NCBI Taxonomy" id="2070753"/>
    <lineage>
        <taxon>Eukaryota</taxon>
        <taxon>Fungi</taxon>
        <taxon>Dikarya</taxon>
        <taxon>Ascomycota</taxon>
        <taxon>Pezizomycotina</taxon>
        <taxon>Eurotiomycetes</taxon>
        <taxon>Eurotiomycetidae</taxon>
        <taxon>Eurotiales</taxon>
        <taxon>Aspergillaceae</taxon>
        <taxon>Aspergillus</taxon>
        <taxon>Aspergillus subgen. Polypaecilum</taxon>
    </lineage>
</organism>
<keyword evidence="1 5" id="KW-0472">Membrane</keyword>
<comment type="caution">
    <text evidence="6">The sequence shown here is derived from an EMBL/GenBank/DDBJ whole genome shotgun (WGS) entry which is preliminary data.</text>
</comment>
<dbReference type="OrthoDB" id="3636394at2759"/>
<keyword evidence="5" id="KW-0812">Transmembrane</keyword>
<dbReference type="GO" id="GO:0005778">
    <property type="term" value="C:peroxisomal membrane"/>
    <property type="evidence" value="ECO:0007669"/>
    <property type="project" value="UniProtKB-SubCell"/>
</dbReference>
<keyword evidence="2" id="KW-0576">Peroxisome</keyword>
<evidence type="ECO:0000256" key="2">
    <source>
        <dbReference type="ARBA" id="ARBA00023140"/>
    </source>
</evidence>
<dbReference type="Proteomes" id="UP000266188">
    <property type="component" value="Unassembled WGS sequence"/>
</dbReference>
<feature type="compositionally biased region" description="Basic and acidic residues" evidence="4">
    <location>
        <begin position="44"/>
        <end position="63"/>
    </location>
</feature>
<reference evidence="7" key="1">
    <citation type="submission" date="2017-02" db="EMBL/GenBank/DDBJ databases">
        <authorList>
            <person name="Tafer H."/>
            <person name="Lopandic K."/>
        </authorList>
    </citation>
    <scope>NUCLEOTIDE SEQUENCE [LARGE SCALE GENOMIC DNA]</scope>
    <source>
        <strain evidence="7">CBS 366.77</strain>
    </source>
</reference>